<dbReference type="GlyGen" id="G3HVD7">
    <property type="glycosylation" value="1 site"/>
</dbReference>
<proteinExistence type="predicted"/>
<dbReference type="EMBL" id="JH000770">
    <property type="protein sequence ID" value="EGW00870.1"/>
    <property type="molecule type" value="Genomic_DNA"/>
</dbReference>
<accession>G3HVD7</accession>
<name>G3HVD7_CRIGR</name>
<evidence type="ECO:0000256" key="1">
    <source>
        <dbReference type="SAM" id="MobiDB-lite"/>
    </source>
</evidence>
<dbReference type="AlphaFoldDB" id="G3HVD7"/>
<sequence length="89" mass="9534">MCKDHASTGDPPTPQVLAAATPPASPPEAKHPLTPFATSRASRAALESSLRTRIPGEAGVNFREQKSCLQTMQNFGAQRLRYCHSRGSS</sequence>
<feature type="region of interest" description="Disordered" evidence="1">
    <location>
        <begin position="1"/>
        <end position="35"/>
    </location>
</feature>
<gene>
    <name evidence="2" type="ORF">I79_014924</name>
</gene>
<dbReference type="InParanoid" id="G3HVD7"/>
<evidence type="ECO:0000313" key="3">
    <source>
        <dbReference type="Proteomes" id="UP000001075"/>
    </source>
</evidence>
<organism evidence="2 3">
    <name type="scientific">Cricetulus griseus</name>
    <name type="common">Chinese hamster</name>
    <name type="synonym">Cricetulus barabensis griseus</name>
    <dbReference type="NCBI Taxonomy" id="10029"/>
    <lineage>
        <taxon>Eukaryota</taxon>
        <taxon>Metazoa</taxon>
        <taxon>Chordata</taxon>
        <taxon>Craniata</taxon>
        <taxon>Vertebrata</taxon>
        <taxon>Euteleostomi</taxon>
        <taxon>Mammalia</taxon>
        <taxon>Eutheria</taxon>
        <taxon>Euarchontoglires</taxon>
        <taxon>Glires</taxon>
        <taxon>Rodentia</taxon>
        <taxon>Myomorpha</taxon>
        <taxon>Muroidea</taxon>
        <taxon>Cricetidae</taxon>
        <taxon>Cricetinae</taxon>
        <taxon>Cricetulus</taxon>
    </lineage>
</organism>
<evidence type="ECO:0000313" key="2">
    <source>
        <dbReference type="EMBL" id="EGW00870.1"/>
    </source>
</evidence>
<dbReference type="Proteomes" id="UP000001075">
    <property type="component" value="Unassembled WGS sequence"/>
</dbReference>
<protein>
    <submittedName>
        <fullName evidence="2">Uncharacterized protein</fullName>
    </submittedName>
</protein>
<reference evidence="3" key="1">
    <citation type="journal article" date="2011" name="Nat. Biotechnol.">
        <title>The genomic sequence of the Chinese hamster ovary (CHO)-K1 cell line.</title>
        <authorList>
            <person name="Xu X."/>
            <person name="Nagarajan H."/>
            <person name="Lewis N.E."/>
            <person name="Pan S."/>
            <person name="Cai Z."/>
            <person name="Liu X."/>
            <person name="Chen W."/>
            <person name="Xie M."/>
            <person name="Wang W."/>
            <person name="Hammond S."/>
            <person name="Andersen M.R."/>
            <person name="Neff N."/>
            <person name="Passarelli B."/>
            <person name="Koh W."/>
            <person name="Fan H.C."/>
            <person name="Wang J."/>
            <person name="Gui Y."/>
            <person name="Lee K.H."/>
            <person name="Betenbaugh M.J."/>
            <person name="Quake S.R."/>
            <person name="Famili I."/>
            <person name="Palsson B.O."/>
            <person name="Wang J."/>
        </authorList>
    </citation>
    <scope>NUCLEOTIDE SEQUENCE [LARGE SCALE GENOMIC DNA]</scope>
    <source>
        <strain evidence="3">CHO K1 cell line</strain>
    </source>
</reference>